<feature type="region of interest" description="Disordered" evidence="1">
    <location>
        <begin position="19"/>
        <end position="45"/>
    </location>
</feature>
<dbReference type="AlphaFoldDB" id="A0AAV8ZL81"/>
<protein>
    <recommendedName>
        <fullName evidence="6">PiggyBac transposable element-derived protein 4</fullName>
    </recommendedName>
</protein>
<evidence type="ECO:0000313" key="4">
    <source>
        <dbReference type="EMBL" id="KAJ8965866.1"/>
    </source>
</evidence>
<evidence type="ECO:0008006" key="6">
    <source>
        <dbReference type="Google" id="ProtNLM"/>
    </source>
</evidence>
<feature type="compositionally biased region" description="Low complexity" evidence="1">
    <location>
        <begin position="21"/>
        <end position="32"/>
    </location>
</feature>
<dbReference type="PANTHER" id="PTHR46599">
    <property type="entry name" value="PIGGYBAC TRANSPOSABLE ELEMENT-DERIVED PROTEIN 4"/>
    <property type="match status" value="1"/>
</dbReference>
<dbReference type="PANTHER" id="PTHR46599:SF3">
    <property type="entry name" value="PIGGYBAC TRANSPOSABLE ELEMENT-DERIVED PROTEIN 4"/>
    <property type="match status" value="1"/>
</dbReference>
<evidence type="ECO:0000259" key="2">
    <source>
        <dbReference type="Pfam" id="PF13842"/>
    </source>
</evidence>
<feature type="domain" description="PiggyBac transposable element-derived protein 4 C-terminal zinc-finger" evidence="2">
    <location>
        <begin position="530"/>
        <end position="574"/>
    </location>
</feature>
<dbReference type="Proteomes" id="UP001162156">
    <property type="component" value="Unassembled WGS sequence"/>
</dbReference>
<dbReference type="InterPro" id="IPR029526">
    <property type="entry name" value="PGBD"/>
</dbReference>
<sequence length="579" mass="67101">MASRKLSTQELEYEVNKIMNSESDYASSSDEYMPSESEHYSSSESENAIILGDIGESSDDEVCETEPRTKRGRTTAHPNSTFIWKFVGGFSPKIFDFDNAKSGVADNFPLEVDASESQYFKLFFDKDLVSIITSETNRYATEKTGQGKWTNVDTSEMYSFLAICILMGIVEKPSLKDYWTTNKVIETPFFRNVFMRDRFMSLLYNIYFVDNNNMNADDCLRKIRPVYDLLKIKFSNLFHTFQDICIDESLILWKGRLAFKQYIPSKRKRLGIKLFEACNVETGYILNFIIYTGSKTELDPENEEFGIFGTIVNTLMKKYLNKQHILYVDNWYSSPLLFQHLFEQQTGACGTVKPNRKSMPVFKQNLPRGSCEVAYTNNMLAIKWCDKKYVHMLTTVNTATQKSTGKVNYKTQEEIKKPECVVAYNMKMGGVDKVDMQVSFVECARKSLKWYKKLFFHLVDLSLYNAYILHQVRTGQKPSFSDFRLQIVSQLIEEHHVPHSSRGRVTTVDNPLRLTQRHFPSPVPQTAAQGSRTQRRCHVCSMSKLQIRRRKDTRFMCTDCDVALCAHPCFRIFHTLKKY</sequence>
<gene>
    <name evidence="4" type="ORF">NQ314_003868</name>
</gene>
<evidence type="ECO:0000259" key="3">
    <source>
        <dbReference type="Pfam" id="PF13843"/>
    </source>
</evidence>
<dbReference type="EMBL" id="JANEYF010001137">
    <property type="protein sequence ID" value="KAJ8965866.1"/>
    <property type="molecule type" value="Genomic_DNA"/>
</dbReference>
<proteinExistence type="predicted"/>
<feature type="domain" description="PiggyBac transposable element-derived protein" evidence="3">
    <location>
        <begin position="116"/>
        <end position="467"/>
    </location>
</feature>
<reference evidence="4" key="1">
    <citation type="journal article" date="2023" name="Insect Mol. Biol.">
        <title>Genome sequencing provides insights into the evolution of gene families encoding plant cell wall-degrading enzymes in longhorned beetles.</title>
        <authorList>
            <person name="Shin N.R."/>
            <person name="Okamura Y."/>
            <person name="Kirsch R."/>
            <person name="Pauchet Y."/>
        </authorList>
    </citation>
    <scope>NUCLEOTIDE SEQUENCE</scope>
    <source>
        <strain evidence="4">RBIC_L_NR</strain>
    </source>
</reference>
<dbReference type="Pfam" id="PF13843">
    <property type="entry name" value="DDE_Tnp_1_7"/>
    <property type="match status" value="1"/>
</dbReference>
<evidence type="ECO:0000313" key="5">
    <source>
        <dbReference type="Proteomes" id="UP001162156"/>
    </source>
</evidence>
<dbReference type="Pfam" id="PF13842">
    <property type="entry name" value="zf-Tnp_2"/>
    <property type="match status" value="1"/>
</dbReference>
<accession>A0AAV8ZL81</accession>
<name>A0AAV8ZL81_9CUCU</name>
<dbReference type="InterPro" id="IPR032718">
    <property type="entry name" value="PGBD4_Znf_C"/>
</dbReference>
<evidence type="ECO:0000256" key="1">
    <source>
        <dbReference type="SAM" id="MobiDB-lite"/>
    </source>
</evidence>
<organism evidence="4 5">
    <name type="scientific">Rhamnusium bicolor</name>
    <dbReference type="NCBI Taxonomy" id="1586634"/>
    <lineage>
        <taxon>Eukaryota</taxon>
        <taxon>Metazoa</taxon>
        <taxon>Ecdysozoa</taxon>
        <taxon>Arthropoda</taxon>
        <taxon>Hexapoda</taxon>
        <taxon>Insecta</taxon>
        <taxon>Pterygota</taxon>
        <taxon>Neoptera</taxon>
        <taxon>Endopterygota</taxon>
        <taxon>Coleoptera</taxon>
        <taxon>Polyphaga</taxon>
        <taxon>Cucujiformia</taxon>
        <taxon>Chrysomeloidea</taxon>
        <taxon>Cerambycidae</taxon>
        <taxon>Lepturinae</taxon>
        <taxon>Rhagiini</taxon>
        <taxon>Rhamnusium</taxon>
    </lineage>
</organism>
<comment type="caution">
    <text evidence="4">The sequence shown here is derived from an EMBL/GenBank/DDBJ whole genome shotgun (WGS) entry which is preliminary data.</text>
</comment>
<keyword evidence="5" id="KW-1185">Reference proteome</keyword>